<organism evidence="2 3">
    <name type="scientific">Actinopolymorpha pittospori</name>
    <dbReference type="NCBI Taxonomy" id="648752"/>
    <lineage>
        <taxon>Bacteria</taxon>
        <taxon>Bacillati</taxon>
        <taxon>Actinomycetota</taxon>
        <taxon>Actinomycetes</taxon>
        <taxon>Propionibacteriales</taxon>
        <taxon>Actinopolymorphaceae</taxon>
        <taxon>Actinopolymorpha</taxon>
    </lineage>
</organism>
<dbReference type="SUPFAM" id="SSF56112">
    <property type="entry name" value="Protein kinase-like (PK-like)"/>
    <property type="match status" value="1"/>
</dbReference>
<evidence type="ECO:0000313" key="3">
    <source>
        <dbReference type="Proteomes" id="UP000638648"/>
    </source>
</evidence>
<gene>
    <name evidence="2" type="ORF">HEB94_000146</name>
</gene>
<dbReference type="EMBL" id="JADBEM010000001">
    <property type="protein sequence ID" value="MBE1603298.1"/>
    <property type="molecule type" value="Genomic_DNA"/>
</dbReference>
<comment type="caution">
    <text evidence="2">The sequence shown here is derived from an EMBL/GenBank/DDBJ whole genome shotgun (WGS) entry which is preliminary data.</text>
</comment>
<evidence type="ECO:0000313" key="2">
    <source>
        <dbReference type="EMBL" id="MBE1603298.1"/>
    </source>
</evidence>
<accession>A0A927MR03</accession>
<name>A0A927MR03_9ACTN</name>
<protein>
    <recommendedName>
        <fullName evidence="1">Aminoglycoside phosphotransferase domain-containing protein</fullName>
    </recommendedName>
</protein>
<dbReference type="AlphaFoldDB" id="A0A927MR03"/>
<proteinExistence type="predicted"/>
<dbReference type="Gene3D" id="3.90.1200.10">
    <property type="match status" value="1"/>
</dbReference>
<dbReference type="InterPro" id="IPR002575">
    <property type="entry name" value="Aminoglycoside_PTrfase"/>
</dbReference>
<keyword evidence="3" id="KW-1185">Reference proteome</keyword>
<sequence length="295" mass="32083">MNDPDDVDYTRRVALEVKAAHSLQLTVQGRCDSGLQGGAWHVADPAGRPAILKWSHPSTPSKVREVAEVIRRVRAKGYPTPAWLAAGVTRDGVSYHVQEFVPGDASTPLTPPKVELLLDVLERQANLDPALTHDWSRRVEIMALEDPPDGPRRVVQRLGARGQVLLDHFDRLLAGFGTVQLPRSDLVHGDFNSCNILLRHGAVSGVIDVEAVGRGTRAFDHASLLREAYVEGYGPEVAGLIRRAGEAVAGPGVLALCAAAASFDIVGFKLKHEPDRIDQILDRLHQLADDLAERL</sequence>
<dbReference type="RefSeq" id="WP_192748166.1">
    <property type="nucleotide sequence ID" value="NZ_BAABJL010000055.1"/>
</dbReference>
<evidence type="ECO:0000259" key="1">
    <source>
        <dbReference type="Pfam" id="PF01636"/>
    </source>
</evidence>
<dbReference type="InterPro" id="IPR011009">
    <property type="entry name" value="Kinase-like_dom_sf"/>
</dbReference>
<reference evidence="2" key="1">
    <citation type="submission" date="2020-10" db="EMBL/GenBank/DDBJ databases">
        <title>Sequencing the genomes of 1000 actinobacteria strains.</title>
        <authorList>
            <person name="Klenk H.-P."/>
        </authorList>
    </citation>
    <scope>NUCLEOTIDE SEQUENCE</scope>
    <source>
        <strain evidence="2">DSM 45354</strain>
    </source>
</reference>
<feature type="domain" description="Aminoglycoside phosphotransferase" evidence="1">
    <location>
        <begin position="39"/>
        <end position="254"/>
    </location>
</feature>
<dbReference type="Pfam" id="PF01636">
    <property type="entry name" value="APH"/>
    <property type="match status" value="1"/>
</dbReference>
<dbReference type="Proteomes" id="UP000638648">
    <property type="component" value="Unassembled WGS sequence"/>
</dbReference>